<sequence length="253" mass="28475">MPEVSDPTHIETGACADAPVFRHLAPDVHIAGIDGHVVVLKLSHDRYFNLSHKHSQGLRRLIGWRNDGDISADVLLVMQAMFDSQGILAPGAHTAPDPRIAKRDMPPRLGFDAWLAMPADVTRESRVRDVMRAGYWLWQAQRVTRRARMRGVVDMVARSQSGVRTQYGAPQDYLPYVAAMHSAALVYLQCSPCLPWYAALTAWCARDGLRLRLVIGVQRQPFYAHAWTETDARVIGDDLRRREQLAVIYETPV</sequence>
<reference evidence="2 3" key="1">
    <citation type="submission" date="2019-08" db="EMBL/GenBank/DDBJ databases">
        <authorList>
            <person name="Peeters C."/>
        </authorList>
    </citation>
    <scope>NUCLEOTIDE SEQUENCE [LARGE SCALE GENOMIC DNA]</scope>
    <source>
        <strain evidence="2 3">LMG 31115</strain>
    </source>
</reference>
<dbReference type="AlphaFoldDB" id="A0A5E4WBA1"/>
<dbReference type="Pfam" id="PF13471">
    <property type="entry name" value="Transglut_core3"/>
    <property type="match status" value="1"/>
</dbReference>
<dbReference type="EMBL" id="CABPSI010000003">
    <property type="protein sequence ID" value="VVE20580.1"/>
    <property type="molecule type" value="Genomic_DNA"/>
</dbReference>
<name>A0A5E4WBA1_9BURK</name>
<evidence type="ECO:0000259" key="1">
    <source>
        <dbReference type="Pfam" id="PF13471"/>
    </source>
</evidence>
<dbReference type="InterPro" id="IPR053521">
    <property type="entry name" value="McjB-like"/>
</dbReference>
<accession>A0A5E4WBA1</accession>
<protein>
    <recommendedName>
        <fullName evidence="1">Microcin J25-processing protein McjB C-terminal domain-containing protein</fullName>
    </recommendedName>
</protein>
<proteinExistence type="predicted"/>
<dbReference type="RefSeq" id="WP_150684789.1">
    <property type="nucleotide sequence ID" value="NZ_CABPSI010000003.1"/>
</dbReference>
<evidence type="ECO:0000313" key="2">
    <source>
        <dbReference type="EMBL" id="VVE20580.1"/>
    </source>
</evidence>
<gene>
    <name evidence="2" type="ORF">PIN31115_03112</name>
</gene>
<organism evidence="2 3">
    <name type="scientific">Pandoraea iniqua</name>
    <dbReference type="NCBI Taxonomy" id="2508288"/>
    <lineage>
        <taxon>Bacteria</taxon>
        <taxon>Pseudomonadati</taxon>
        <taxon>Pseudomonadota</taxon>
        <taxon>Betaproteobacteria</taxon>
        <taxon>Burkholderiales</taxon>
        <taxon>Burkholderiaceae</taxon>
        <taxon>Pandoraea</taxon>
    </lineage>
</organism>
<keyword evidence="3" id="KW-1185">Reference proteome</keyword>
<dbReference type="NCBIfam" id="NF033537">
    <property type="entry name" value="lasso_biosyn_B2"/>
    <property type="match status" value="1"/>
</dbReference>
<evidence type="ECO:0000313" key="3">
    <source>
        <dbReference type="Proteomes" id="UP000333828"/>
    </source>
</evidence>
<dbReference type="Proteomes" id="UP000333828">
    <property type="component" value="Unassembled WGS sequence"/>
</dbReference>
<feature type="domain" description="Microcin J25-processing protein McjB C-terminal" evidence="1">
    <location>
        <begin position="143"/>
        <end position="249"/>
    </location>
</feature>
<dbReference type="InterPro" id="IPR032708">
    <property type="entry name" value="McjB_C"/>
</dbReference>